<keyword evidence="4" id="KW-0539">Nucleus</keyword>
<evidence type="ECO:0000256" key="4">
    <source>
        <dbReference type="RuleBase" id="RU363115"/>
    </source>
</evidence>
<evidence type="ECO:0000256" key="1">
    <source>
        <dbReference type="ARBA" id="ARBA00022670"/>
    </source>
</evidence>
<dbReference type="InterPro" id="IPR046792">
    <property type="entry name" value="Peptidase_C54_cat"/>
</dbReference>
<evidence type="ECO:0000256" key="2">
    <source>
        <dbReference type="ARBA" id="ARBA00022801"/>
    </source>
</evidence>
<dbReference type="GO" id="GO:0000045">
    <property type="term" value="P:autophagosome assembly"/>
    <property type="evidence" value="ECO:0007669"/>
    <property type="project" value="TreeGrafter"/>
</dbReference>
<protein>
    <recommendedName>
        <fullName evidence="4">Cysteine protease</fullName>
        <ecNumber evidence="4">3.4.22.-</ecNumber>
    </recommendedName>
</protein>
<dbReference type="EMBL" id="JAGSYN010000137">
    <property type="protein sequence ID" value="KAG7663465.1"/>
    <property type="molecule type" value="Genomic_DNA"/>
</dbReference>
<dbReference type="Pfam" id="PF03416">
    <property type="entry name" value="Peptidase_C54"/>
    <property type="match status" value="1"/>
</dbReference>
<comment type="caution">
    <text evidence="7">The sequence shown here is derived from an EMBL/GenBank/DDBJ whole genome shotgun (WGS) entry which is preliminary data.</text>
</comment>
<evidence type="ECO:0000313" key="7">
    <source>
        <dbReference type="EMBL" id="KAG7663465.1"/>
    </source>
</evidence>
<proteinExistence type="inferred from homology"/>
<evidence type="ECO:0000259" key="6">
    <source>
        <dbReference type="Pfam" id="PF03416"/>
    </source>
</evidence>
<evidence type="ECO:0000313" key="8">
    <source>
        <dbReference type="Proteomes" id="UP000694255"/>
    </source>
</evidence>
<keyword evidence="8" id="KW-1185">Reference proteome</keyword>
<accession>A0A8J5QN75</accession>
<feature type="region of interest" description="Disordered" evidence="5">
    <location>
        <begin position="1"/>
        <end position="20"/>
    </location>
</feature>
<dbReference type="EC" id="3.4.22.-" evidence="4"/>
<keyword evidence="2 4" id="KW-0378">Hydrolase</keyword>
<dbReference type="PANTHER" id="PTHR22624">
    <property type="entry name" value="CYSTEINE PROTEASE ATG4"/>
    <property type="match status" value="1"/>
</dbReference>
<dbReference type="RefSeq" id="XP_049263697.1">
    <property type="nucleotide sequence ID" value="XM_049406822.1"/>
</dbReference>
<sequence length="427" mass="48593">MDTNTNDPEPQTTDQNQNGIDTIIGRNLERFSAFFREFSTGTTTTGEGIIIDTKAQQQPEEDKRIFILGQEFQNAQDADTFISSQVWLSYRCGFDPIVKAEDGPSPISFFPSIVFNKGIFANFANLRSLLDKENFNSDAGWGCMIRTSQNLLATALIRLATTTADIDKDVIGLFQDKKDAPFSLHNFIRVAGESPLQIKPGQWFGPNAASLSIKKLIDEIKDNQNGNIKYPNVFISENSDLYDDELKQLFKNGTDNSSVLVLLPMRLGIEQVNEYYYESILQLLRCKYSVGISGGKPSSSFYFLGYQNQSQLIYFDPHVSQLFEDPINYQSYHTKNHQYLDINALDPSMMIGILLKDEQEYRDFKIYCRENGNKIVYFHPQMTPIQDGTVGQSWEVVDQPDDDFVNLNLMKSNQDEDEEEDEFVDLG</sequence>
<evidence type="ECO:0000256" key="5">
    <source>
        <dbReference type="SAM" id="MobiDB-lite"/>
    </source>
</evidence>
<dbReference type="GO" id="GO:0005737">
    <property type="term" value="C:cytoplasm"/>
    <property type="evidence" value="ECO:0007669"/>
    <property type="project" value="UniProtKB-SubCell"/>
</dbReference>
<reference evidence="7 8" key="1">
    <citation type="journal article" date="2021" name="DNA Res.">
        <title>Genome analysis of Candida subhashii reveals its hybrid nature and dual mitochondrial genome conformations.</title>
        <authorList>
            <person name="Mixao V."/>
            <person name="Hegedusova E."/>
            <person name="Saus E."/>
            <person name="Pryszcz L.P."/>
            <person name="Cillingova A."/>
            <person name="Nosek J."/>
            <person name="Gabaldon T."/>
        </authorList>
    </citation>
    <scope>NUCLEOTIDE SEQUENCE [LARGE SCALE GENOMIC DNA]</scope>
    <source>
        <strain evidence="7 8">CBS 10753</strain>
    </source>
</reference>
<comment type="subcellular location">
    <subcellularLocation>
        <location evidence="4">Nucleus</location>
    </subcellularLocation>
    <subcellularLocation>
        <location evidence="4">Cytoplasm</location>
    </subcellularLocation>
</comment>
<dbReference type="GO" id="GO:0004197">
    <property type="term" value="F:cysteine-type endopeptidase activity"/>
    <property type="evidence" value="ECO:0007669"/>
    <property type="project" value="TreeGrafter"/>
</dbReference>
<keyword evidence="1 4" id="KW-0645">Protease</keyword>
<dbReference type="InterPro" id="IPR005078">
    <property type="entry name" value="Peptidase_C54"/>
</dbReference>
<dbReference type="AlphaFoldDB" id="A0A8J5QN75"/>
<evidence type="ECO:0000256" key="3">
    <source>
        <dbReference type="ARBA" id="ARBA00022807"/>
    </source>
</evidence>
<dbReference type="GO" id="GO:0019786">
    <property type="term" value="F:protein-phosphatidylethanolamide deconjugating activity"/>
    <property type="evidence" value="ECO:0007669"/>
    <property type="project" value="InterPro"/>
</dbReference>
<keyword evidence="4" id="KW-0963">Cytoplasm</keyword>
<name>A0A8J5QN75_9ASCO</name>
<dbReference type="OrthoDB" id="2960936at2759"/>
<dbReference type="GO" id="GO:0034727">
    <property type="term" value="P:piecemeal microautophagy of the nucleus"/>
    <property type="evidence" value="ECO:0007669"/>
    <property type="project" value="TreeGrafter"/>
</dbReference>
<dbReference type="GO" id="GO:0035973">
    <property type="term" value="P:aggrephagy"/>
    <property type="evidence" value="ECO:0007669"/>
    <property type="project" value="TreeGrafter"/>
</dbReference>
<dbReference type="GO" id="GO:0016485">
    <property type="term" value="P:protein processing"/>
    <property type="evidence" value="ECO:0007669"/>
    <property type="project" value="TreeGrafter"/>
</dbReference>
<organism evidence="7 8">
    <name type="scientific">[Candida] subhashii</name>
    <dbReference type="NCBI Taxonomy" id="561895"/>
    <lineage>
        <taxon>Eukaryota</taxon>
        <taxon>Fungi</taxon>
        <taxon>Dikarya</taxon>
        <taxon>Ascomycota</taxon>
        <taxon>Saccharomycotina</taxon>
        <taxon>Pichiomycetes</taxon>
        <taxon>Debaryomycetaceae</taxon>
        <taxon>Spathaspora</taxon>
    </lineage>
</organism>
<dbReference type="GeneID" id="73469813"/>
<keyword evidence="3" id="KW-0788">Thiol protease</keyword>
<gene>
    <name evidence="7" type="ORF">J8A68_003012</name>
</gene>
<dbReference type="GO" id="GO:0000423">
    <property type="term" value="P:mitophagy"/>
    <property type="evidence" value="ECO:0007669"/>
    <property type="project" value="TreeGrafter"/>
</dbReference>
<comment type="function">
    <text evidence="4">Required for selective autophagic degradation of the nucleus (nucleophagy) as well as for mitophagy which contributes to regulate mitochondrial quantity and quality by eliminating the mitochondria to a basal level to fulfill cellular energy requirements and preventing excess ROS production.</text>
</comment>
<feature type="domain" description="Peptidase C54 catalytic" evidence="6">
    <location>
        <begin position="81"/>
        <end position="365"/>
    </location>
</feature>
<dbReference type="GO" id="GO:0005634">
    <property type="term" value="C:nucleus"/>
    <property type="evidence" value="ECO:0007669"/>
    <property type="project" value="UniProtKB-SubCell"/>
</dbReference>
<dbReference type="Proteomes" id="UP000694255">
    <property type="component" value="Unassembled WGS sequence"/>
</dbReference>
<dbReference type="PANTHER" id="PTHR22624:SF49">
    <property type="entry name" value="CYSTEINE PROTEASE"/>
    <property type="match status" value="1"/>
</dbReference>
<comment type="similarity">
    <text evidence="4">Belongs to the peptidase C54 family.</text>
</comment>